<gene>
    <name evidence="2" type="ORF">MA16_Dca005597</name>
</gene>
<proteinExistence type="predicted"/>
<feature type="transmembrane region" description="Helical" evidence="1">
    <location>
        <begin position="23"/>
        <end position="46"/>
    </location>
</feature>
<sequence length="52" mass="5569">MICLYGINSATQIFAGHLGNIQLSAVAIGLSVIFLFTFGFLVSTLLPTNYCN</sequence>
<keyword evidence="1" id="KW-0472">Membrane</keyword>
<keyword evidence="3" id="KW-1185">Reference proteome</keyword>
<reference evidence="2 3" key="2">
    <citation type="journal article" date="2017" name="Nature">
        <title>The Apostasia genome and the evolution of orchids.</title>
        <authorList>
            <person name="Zhang G.Q."/>
            <person name="Liu K.W."/>
            <person name="Li Z."/>
            <person name="Lohaus R."/>
            <person name="Hsiao Y.Y."/>
            <person name="Niu S.C."/>
            <person name="Wang J.Y."/>
            <person name="Lin Y.C."/>
            <person name="Xu Q."/>
            <person name="Chen L.J."/>
            <person name="Yoshida K."/>
            <person name="Fujiwara S."/>
            <person name="Wang Z.W."/>
            <person name="Zhang Y.Q."/>
            <person name="Mitsuda N."/>
            <person name="Wang M."/>
            <person name="Liu G.H."/>
            <person name="Pecoraro L."/>
            <person name="Huang H.X."/>
            <person name="Xiao X.J."/>
            <person name="Lin M."/>
            <person name="Wu X.Y."/>
            <person name="Wu W.L."/>
            <person name="Chen Y.Y."/>
            <person name="Chang S.B."/>
            <person name="Sakamoto S."/>
            <person name="Ohme-Takagi M."/>
            <person name="Yagi M."/>
            <person name="Zeng S.J."/>
            <person name="Shen C.Y."/>
            <person name="Yeh C.M."/>
            <person name="Luo Y.B."/>
            <person name="Tsai W.C."/>
            <person name="Van de Peer Y."/>
            <person name="Liu Z.J."/>
        </authorList>
    </citation>
    <scope>NUCLEOTIDE SEQUENCE [LARGE SCALE GENOMIC DNA]</scope>
    <source>
        <tissue evidence="2">The whole plant</tissue>
    </source>
</reference>
<dbReference type="Proteomes" id="UP000233837">
    <property type="component" value="Unassembled WGS sequence"/>
</dbReference>
<dbReference type="AlphaFoldDB" id="A0A2I0WQ27"/>
<protein>
    <submittedName>
        <fullName evidence="2">Uncharacterized protein</fullName>
    </submittedName>
</protein>
<organism evidence="2 3">
    <name type="scientific">Dendrobium catenatum</name>
    <dbReference type="NCBI Taxonomy" id="906689"/>
    <lineage>
        <taxon>Eukaryota</taxon>
        <taxon>Viridiplantae</taxon>
        <taxon>Streptophyta</taxon>
        <taxon>Embryophyta</taxon>
        <taxon>Tracheophyta</taxon>
        <taxon>Spermatophyta</taxon>
        <taxon>Magnoliopsida</taxon>
        <taxon>Liliopsida</taxon>
        <taxon>Asparagales</taxon>
        <taxon>Orchidaceae</taxon>
        <taxon>Epidendroideae</taxon>
        <taxon>Malaxideae</taxon>
        <taxon>Dendrobiinae</taxon>
        <taxon>Dendrobium</taxon>
    </lineage>
</organism>
<evidence type="ECO:0000313" key="3">
    <source>
        <dbReference type="Proteomes" id="UP000233837"/>
    </source>
</evidence>
<reference evidence="2 3" key="1">
    <citation type="journal article" date="2016" name="Sci. Rep.">
        <title>The Dendrobium catenatum Lindl. genome sequence provides insights into polysaccharide synthase, floral development and adaptive evolution.</title>
        <authorList>
            <person name="Zhang G.Q."/>
            <person name="Xu Q."/>
            <person name="Bian C."/>
            <person name="Tsai W.C."/>
            <person name="Yeh C.M."/>
            <person name="Liu K.W."/>
            <person name="Yoshida K."/>
            <person name="Zhang L.S."/>
            <person name="Chang S.B."/>
            <person name="Chen F."/>
            <person name="Shi Y."/>
            <person name="Su Y.Y."/>
            <person name="Zhang Y.Q."/>
            <person name="Chen L.J."/>
            <person name="Yin Y."/>
            <person name="Lin M."/>
            <person name="Huang H."/>
            <person name="Deng H."/>
            <person name="Wang Z.W."/>
            <person name="Zhu S.L."/>
            <person name="Zhao X."/>
            <person name="Deng C."/>
            <person name="Niu S.C."/>
            <person name="Huang J."/>
            <person name="Wang M."/>
            <person name="Liu G.H."/>
            <person name="Yang H.J."/>
            <person name="Xiao X.J."/>
            <person name="Hsiao Y.Y."/>
            <person name="Wu W.L."/>
            <person name="Chen Y.Y."/>
            <person name="Mitsuda N."/>
            <person name="Ohme-Takagi M."/>
            <person name="Luo Y.B."/>
            <person name="Van de Peer Y."/>
            <person name="Liu Z.J."/>
        </authorList>
    </citation>
    <scope>NUCLEOTIDE SEQUENCE [LARGE SCALE GENOMIC DNA]</scope>
    <source>
        <tissue evidence="2">The whole plant</tissue>
    </source>
</reference>
<keyword evidence="1" id="KW-1133">Transmembrane helix</keyword>
<evidence type="ECO:0000313" key="2">
    <source>
        <dbReference type="EMBL" id="PKU77765.1"/>
    </source>
</evidence>
<accession>A0A2I0WQ27</accession>
<keyword evidence="1" id="KW-0812">Transmembrane</keyword>
<name>A0A2I0WQ27_9ASPA</name>
<evidence type="ECO:0000256" key="1">
    <source>
        <dbReference type="SAM" id="Phobius"/>
    </source>
</evidence>
<dbReference type="EMBL" id="KZ502486">
    <property type="protein sequence ID" value="PKU77765.1"/>
    <property type="molecule type" value="Genomic_DNA"/>
</dbReference>